<dbReference type="PANTHER" id="PTHR37332:SF1">
    <property type="entry name" value="ELMO DOMAIN-CONTAINING PROTEIN"/>
    <property type="match status" value="1"/>
</dbReference>
<reference evidence="2" key="1">
    <citation type="journal article" date="2023" name="Mol. Phylogenet. Evol.">
        <title>Genome-scale phylogeny and comparative genomics of the fungal order Sordariales.</title>
        <authorList>
            <person name="Hensen N."/>
            <person name="Bonometti L."/>
            <person name="Westerberg I."/>
            <person name="Brannstrom I.O."/>
            <person name="Guillou S."/>
            <person name="Cros-Aarteil S."/>
            <person name="Calhoun S."/>
            <person name="Haridas S."/>
            <person name="Kuo A."/>
            <person name="Mondo S."/>
            <person name="Pangilinan J."/>
            <person name="Riley R."/>
            <person name="LaButti K."/>
            <person name="Andreopoulos B."/>
            <person name="Lipzen A."/>
            <person name="Chen C."/>
            <person name="Yan M."/>
            <person name="Daum C."/>
            <person name="Ng V."/>
            <person name="Clum A."/>
            <person name="Steindorff A."/>
            <person name="Ohm R.A."/>
            <person name="Martin F."/>
            <person name="Silar P."/>
            <person name="Natvig D.O."/>
            <person name="Lalanne C."/>
            <person name="Gautier V."/>
            <person name="Ament-Velasquez S.L."/>
            <person name="Kruys A."/>
            <person name="Hutchinson M.I."/>
            <person name="Powell A.J."/>
            <person name="Barry K."/>
            <person name="Miller A.N."/>
            <person name="Grigoriev I.V."/>
            <person name="Debuchy R."/>
            <person name="Gladieux P."/>
            <person name="Hiltunen Thoren M."/>
            <person name="Johannesson H."/>
        </authorList>
    </citation>
    <scope>NUCLEOTIDE SEQUENCE</scope>
    <source>
        <strain evidence="2">PSN243</strain>
    </source>
</reference>
<evidence type="ECO:0000256" key="1">
    <source>
        <dbReference type="SAM" id="MobiDB-lite"/>
    </source>
</evidence>
<dbReference type="AlphaFoldDB" id="A0AAV9GXW5"/>
<feature type="compositionally biased region" description="Low complexity" evidence="1">
    <location>
        <begin position="23"/>
        <end position="39"/>
    </location>
</feature>
<reference evidence="2" key="2">
    <citation type="submission" date="2023-05" db="EMBL/GenBank/DDBJ databases">
        <authorList>
            <consortium name="Lawrence Berkeley National Laboratory"/>
            <person name="Steindorff A."/>
            <person name="Hensen N."/>
            <person name="Bonometti L."/>
            <person name="Westerberg I."/>
            <person name="Brannstrom I.O."/>
            <person name="Guillou S."/>
            <person name="Cros-Aarteil S."/>
            <person name="Calhoun S."/>
            <person name="Haridas S."/>
            <person name="Kuo A."/>
            <person name="Mondo S."/>
            <person name="Pangilinan J."/>
            <person name="Riley R."/>
            <person name="Labutti K."/>
            <person name="Andreopoulos B."/>
            <person name="Lipzen A."/>
            <person name="Chen C."/>
            <person name="Yanf M."/>
            <person name="Daum C."/>
            <person name="Ng V."/>
            <person name="Clum A."/>
            <person name="Ohm R."/>
            <person name="Martin F."/>
            <person name="Silar P."/>
            <person name="Natvig D."/>
            <person name="Lalanne C."/>
            <person name="Gautier V."/>
            <person name="Ament-Velasquez S.L."/>
            <person name="Kruys A."/>
            <person name="Hutchinson M.I."/>
            <person name="Powell A.J."/>
            <person name="Barry K."/>
            <person name="Miller A.N."/>
            <person name="Grigoriev I.V."/>
            <person name="Debuchy R."/>
            <person name="Gladieux P."/>
            <person name="Thoren M.H."/>
            <person name="Johannesson H."/>
        </authorList>
    </citation>
    <scope>NUCLEOTIDE SEQUENCE</scope>
    <source>
        <strain evidence="2">PSN243</strain>
    </source>
</reference>
<dbReference type="EMBL" id="MU865919">
    <property type="protein sequence ID" value="KAK4453814.1"/>
    <property type="molecule type" value="Genomic_DNA"/>
</dbReference>
<evidence type="ECO:0000313" key="2">
    <source>
        <dbReference type="EMBL" id="KAK4453814.1"/>
    </source>
</evidence>
<feature type="compositionally biased region" description="Low complexity" evidence="1">
    <location>
        <begin position="76"/>
        <end position="88"/>
    </location>
</feature>
<proteinExistence type="predicted"/>
<feature type="region of interest" description="Disordered" evidence="1">
    <location>
        <begin position="1"/>
        <end position="114"/>
    </location>
</feature>
<name>A0AAV9GXW5_9PEZI</name>
<sequence length="478" mass="50536">MSQRTAATPTQTTAPFFSSLFGSNSANISSSNNIASSASPVKSRPGTSAGEGAALDGSPHQPNVLHKDRDRRPSFSRKASFSSSSPSKSARKRTLSSGANGVGPSLQITAPGDNAIPPLPDFALAAAAKLSRESEALQSPASIDSFSKMLSRTAPTPVNGYSTATQGPQLAPSAVVAPGQPSELSVLHQNIQDTANKRISTLDYLRKAHEGRVYWFNTLLFDKPDLARMPYFDSRKLARRATNYLLLGVSLPTVIDLNSNSATEFLRSLNILLTEFEAFQALHSESGASASSLSRARLPHMFRRTGPSIAKGRRSSNANTSTMSGAVALDSGLPLDLSDSFNGTNSMLSGSSASLGGGNTPPSIPPASVINFAASETDLLPGEEYTHLLTPSLPFDPDFFETFATLCDVLIDTYTRLLSLIPTPRECGGPVAEMFSKADARVRKIIIQGVIKEFEDTSRAGVKGEVANIGKVVLGGLM</sequence>
<keyword evidence="3" id="KW-1185">Reference proteome</keyword>
<dbReference type="PANTHER" id="PTHR37332">
    <property type="entry name" value="EXPRESSED PROTEIN"/>
    <property type="match status" value="1"/>
</dbReference>
<accession>A0AAV9GXW5</accession>
<comment type="caution">
    <text evidence="2">The sequence shown here is derived from an EMBL/GenBank/DDBJ whole genome shotgun (WGS) entry which is preliminary data.</text>
</comment>
<protein>
    <submittedName>
        <fullName evidence="2">Uncharacterized protein</fullName>
    </submittedName>
</protein>
<gene>
    <name evidence="2" type="ORF">QBC34DRAFT_194318</name>
</gene>
<dbReference type="Proteomes" id="UP001321760">
    <property type="component" value="Unassembled WGS sequence"/>
</dbReference>
<feature type="compositionally biased region" description="Low complexity" evidence="1">
    <location>
        <begin position="1"/>
        <end position="15"/>
    </location>
</feature>
<organism evidence="2 3">
    <name type="scientific">Podospora aff. communis PSN243</name>
    <dbReference type="NCBI Taxonomy" id="3040156"/>
    <lineage>
        <taxon>Eukaryota</taxon>
        <taxon>Fungi</taxon>
        <taxon>Dikarya</taxon>
        <taxon>Ascomycota</taxon>
        <taxon>Pezizomycotina</taxon>
        <taxon>Sordariomycetes</taxon>
        <taxon>Sordariomycetidae</taxon>
        <taxon>Sordariales</taxon>
        <taxon>Podosporaceae</taxon>
        <taxon>Podospora</taxon>
    </lineage>
</organism>
<evidence type="ECO:0000313" key="3">
    <source>
        <dbReference type="Proteomes" id="UP001321760"/>
    </source>
</evidence>